<dbReference type="Pfam" id="PF00725">
    <property type="entry name" value="3HCDH"/>
    <property type="match status" value="1"/>
</dbReference>
<dbReference type="InterPro" id="IPR001753">
    <property type="entry name" value="Enoyl-CoA_hydra/iso"/>
</dbReference>
<feature type="domain" description="3-hydroxyacyl-CoA dehydrogenase NAD binding" evidence="10">
    <location>
        <begin position="10"/>
        <end position="186"/>
    </location>
</feature>
<dbReference type="UniPathway" id="UPA00659"/>
<dbReference type="Pfam" id="PF02737">
    <property type="entry name" value="3HCDH_N"/>
    <property type="match status" value="1"/>
</dbReference>
<dbReference type="CDD" id="cd06558">
    <property type="entry name" value="crotonase-like"/>
    <property type="match status" value="1"/>
</dbReference>
<name>A0A068NWA3_FIMGI</name>
<evidence type="ECO:0000259" key="10">
    <source>
        <dbReference type="Pfam" id="PF02737"/>
    </source>
</evidence>
<dbReference type="InterPro" id="IPR006108">
    <property type="entry name" value="3HC_DH_C"/>
</dbReference>
<evidence type="ECO:0000256" key="3">
    <source>
        <dbReference type="ARBA" id="ARBA00022832"/>
    </source>
</evidence>
<dbReference type="eggNOG" id="COG1250">
    <property type="taxonomic scope" value="Bacteria"/>
</dbReference>
<comment type="similarity">
    <text evidence="2">Belongs to the 3-hydroxyacyl-CoA dehydrogenase family.</text>
</comment>
<evidence type="ECO:0000256" key="2">
    <source>
        <dbReference type="ARBA" id="ARBA00009463"/>
    </source>
</evidence>
<dbReference type="InterPro" id="IPR006176">
    <property type="entry name" value="3-OHacyl-CoA_DH_NAD-bd"/>
</dbReference>
<keyword evidence="12" id="KW-1185">Reference proteome</keyword>
<evidence type="ECO:0000313" key="12">
    <source>
        <dbReference type="Proteomes" id="UP000027982"/>
    </source>
</evidence>
<comment type="pathway">
    <text evidence="1">Lipid metabolism; fatty acid beta-oxidation.</text>
</comment>
<proteinExistence type="inferred from homology"/>
<evidence type="ECO:0000256" key="8">
    <source>
        <dbReference type="ARBA" id="ARBA00049556"/>
    </source>
</evidence>
<keyword evidence="11" id="KW-0413">Isomerase</keyword>
<evidence type="ECO:0000313" key="11">
    <source>
        <dbReference type="EMBL" id="AIE87627.1"/>
    </source>
</evidence>
<evidence type="ECO:0000256" key="5">
    <source>
        <dbReference type="ARBA" id="ARBA00023002"/>
    </source>
</evidence>
<evidence type="ECO:0000259" key="9">
    <source>
        <dbReference type="Pfam" id="PF00725"/>
    </source>
</evidence>
<dbReference type="EMBL" id="CP007139">
    <property type="protein sequence ID" value="AIE87627.1"/>
    <property type="molecule type" value="Genomic_DNA"/>
</dbReference>
<dbReference type="GO" id="GO:0070403">
    <property type="term" value="F:NAD+ binding"/>
    <property type="evidence" value="ECO:0007669"/>
    <property type="project" value="InterPro"/>
</dbReference>
<evidence type="ECO:0000256" key="7">
    <source>
        <dbReference type="ARBA" id="ARBA00023098"/>
    </source>
</evidence>
<dbReference type="Gene3D" id="1.10.1040.50">
    <property type="match status" value="1"/>
</dbReference>
<evidence type="ECO:0000256" key="1">
    <source>
        <dbReference type="ARBA" id="ARBA00005005"/>
    </source>
</evidence>
<comment type="catalytic activity">
    <reaction evidence="8">
        <text>a (3S)-3-hydroxyacyl-CoA + NAD(+) = a 3-oxoacyl-CoA + NADH + H(+)</text>
        <dbReference type="Rhea" id="RHEA:22432"/>
        <dbReference type="ChEBI" id="CHEBI:15378"/>
        <dbReference type="ChEBI" id="CHEBI:57318"/>
        <dbReference type="ChEBI" id="CHEBI:57540"/>
        <dbReference type="ChEBI" id="CHEBI:57945"/>
        <dbReference type="ChEBI" id="CHEBI:90726"/>
        <dbReference type="EC" id="1.1.1.35"/>
    </reaction>
</comment>
<dbReference type="Proteomes" id="UP000027982">
    <property type="component" value="Chromosome"/>
</dbReference>
<keyword evidence="7" id="KW-0443">Lipid metabolism</keyword>
<protein>
    <submittedName>
        <fullName evidence="11">Enoyl-CoA hydratase/3,2-trans-enoyl-CoA isomerase/3-hydroxyacyl-CoA dehydrogenase</fullName>
    </submittedName>
</protein>
<keyword evidence="3" id="KW-0276">Fatty acid metabolism</keyword>
<gene>
    <name evidence="11" type="ORF">OP10G_4259</name>
</gene>
<dbReference type="SUPFAM" id="SSF51735">
    <property type="entry name" value="NAD(P)-binding Rossmann-fold domains"/>
    <property type="match status" value="1"/>
</dbReference>
<keyword evidence="5" id="KW-0560">Oxidoreductase</keyword>
<dbReference type="SUPFAM" id="SSF52096">
    <property type="entry name" value="ClpP/crotonase"/>
    <property type="match status" value="1"/>
</dbReference>
<dbReference type="GO" id="GO:0006635">
    <property type="term" value="P:fatty acid beta-oxidation"/>
    <property type="evidence" value="ECO:0007669"/>
    <property type="project" value="UniProtKB-UniPathway"/>
</dbReference>
<dbReference type="GO" id="GO:0003857">
    <property type="term" value="F:(3S)-3-hydroxyacyl-CoA dehydrogenase (NAD+) activity"/>
    <property type="evidence" value="ECO:0007669"/>
    <property type="project" value="UniProtKB-EC"/>
</dbReference>
<keyword evidence="4" id="KW-0442">Lipid degradation</keyword>
<dbReference type="Pfam" id="PF00378">
    <property type="entry name" value="ECH_1"/>
    <property type="match status" value="1"/>
</dbReference>
<dbReference type="HOGENOM" id="CLU_010448_0_0_0"/>
<feature type="domain" description="3-hydroxyacyl-CoA dehydrogenase C-terminal" evidence="9">
    <location>
        <begin position="188"/>
        <end position="288"/>
    </location>
</feature>
<dbReference type="AlphaFoldDB" id="A0A068NWA3"/>
<evidence type="ECO:0000256" key="4">
    <source>
        <dbReference type="ARBA" id="ARBA00022963"/>
    </source>
</evidence>
<dbReference type="InterPro" id="IPR036291">
    <property type="entry name" value="NAD(P)-bd_dom_sf"/>
</dbReference>
<dbReference type="STRING" id="661478.OP10G_4259"/>
<dbReference type="OrthoDB" id="9771883at2"/>
<reference evidence="11 12" key="1">
    <citation type="journal article" date="2014" name="PLoS ONE">
        <title>The first complete genome sequence of the class fimbriimonadia in the phylum armatimonadetes.</title>
        <authorList>
            <person name="Hu Z.Y."/>
            <person name="Wang Y.Z."/>
            <person name="Im W.T."/>
            <person name="Wang S.Y."/>
            <person name="Zhao G.P."/>
            <person name="Zheng H.J."/>
            <person name="Quan Z.X."/>
        </authorList>
    </citation>
    <scope>NUCLEOTIDE SEQUENCE [LARGE SCALE GENOMIC DNA]</scope>
    <source>
        <strain evidence="11">Gsoil 348</strain>
    </source>
</reference>
<organism evidence="11 12">
    <name type="scientific">Fimbriimonas ginsengisoli Gsoil 348</name>
    <dbReference type="NCBI Taxonomy" id="661478"/>
    <lineage>
        <taxon>Bacteria</taxon>
        <taxon>Bacillati</taxon>
        <taxon>Armatimonadota</taxon>
        <taxon>Fimbriimonadia</taxon>
        <taxon>Fimbriimonadales</taxon>
        <taxon>Fimbriimonadaceae</taxon>
        <taxon>Fimbriimonas</taxon>
    </lineage>
</organism>
<dbReference type="eggNOG" id="COG1024">
    <property type="taxonomic scope" value="Bacteria"/>
</dbReference>
<evidence type="ECO:0000256" key="6">
    <source>
        <dbReference type="ARBA" id="ARBA00023027"/>
    </source>
</evidence>
<dbReference type="PANTHER" id="PTHR48075:SF7">
    <property type="entry name" value="3-HYDROXYACYL-COA DEHYDROGENASE-RELATED"/>
    <property type="match status" value="1"/>
</dbReference>
<dbReference type="InterPro" id="IPR029045">
    <property type="entry name" value="ClpP/crotonase-like_dom_sf"/>
</dbReference>
<dbReference type="SUPFAM" id="SSF48179">
    <property type="entry name" value="6-phosphogluconate dehydrogenase C-terminal domain-like"/>
    <property type="match status" value="2"/>
</dbReference>
<dbReference type="RefSeq" id="WP_084179588.1">
    <property type="nucleotide sequence ID" value="NZ_CP007139.1"/>
</dbReference>
<dbReference type="GO" id="GO:0016853">
    <property type="term" value="F:isomerase activity"/>
    <property type="evidence" value="ECO:0007669"/>
    <property type="project" value="UniProtKB-KW"/>
</dbReference>
<dbReference type="PANTHER" id="PTHR48075">
    <property type="entry name" value="3-HYDROXYACYL-COA DEHYDROGENASE FAMILY PROTEIN"/>
    <property type="match status" value="1"/>
</dbReference>
<sequence length="724" mass="80477">MLNEVGAKRVCVVGAGTMGSGIAAHLANLGFDVTLLDATQQTVTDAFERARNARPPHFYTPDTSNRIRLGNTTDNLHWVSEADWVCEAIVERPDAKRALYTALEPHLRPDAMISTNTSGLEISILSVGRSDLFRQRFMGTHFFNPPRYLKLLELIPTPESDPLLVTAMSQFLEEFVGRRVVVAKDTPGFIANRYGMWCMYQAIHVAERLHLSVEEVDAITGTFMGRPKSASFRLCDIVGLDVMRDIANNLISRCPTDPNINALTPPNSMIQLLARGWIGEKAGHGYYRREGKELLTLDFATYAYRQKRDVAFPSLSQVERLPLGERLRQALDLRDEVGEYLRHYLVPSLRYANYLKEEISHSVLDFDRVMEWGFGWEMGPFAMIDAIGAERLGIDAKPFYQGNSYRGFDGSYISIPSQPEYVSLPDFPIVSQGETFVLRDLGDGVGAICLTTKMGVISPAMVEELITFLEKSDLSRFVLTSEARSFSAGFDLRFFSDAIAGQRYGAIDLALQRLQHLGELLESRSCVAAVYGHCLGAGLELALSCSHIVAAAETQIGLPESKVGLIPGGRGVTLLRNYNQHTSKRLCEVAMTITRGEVAPTPDHARTLGYLRATDVTVYHPDRLLYEAKRIALTAIPVARPAWATMVGPLVGMIDRELDQAGARGDLTEFDLTLGHKIKQIFARSDTYGESLAKERVEFIDLCGRALTHQRIRHMLDNGKPVKN</sequence>
<dbReference type="Gene3D" id="3.90.226.10">
    <property type="entry name" value="2-enoyl-CoA Hydratase, Chain A, domain 1"/>
    <property type="match status" value="1"/>
</dbReference>
<keyword evidence="6" id="KW-0520">NAD</keyword>
<accession>A0A068NWA3</accession>
<dbReference type="KEGG" id="fgi:OP10G_4259"/>
<dbReference type="Gene3D" id="3.40.50.720">
    <property type="entry name" value="NAD(P)-binding Rossmann-like Domain"/>
    <property type="match status" value="1"/>
</dbReference>
<dbReference type="InterPro" id="IPR008927">
    <property type="entry name" value="6-PGluconate_DH-like_C_sf"/>
</dbReference>